<dbReference type="EMBL" id="JBHSCY010000002">
    <property type="protein sequence ID" value="MFC4269224.1"/>
    <property type="molecule type" value="Genomic_DNA"/>
</dbReference>
<feature type="domain" description="Secretion system C-terminal sorting" evidence="2">
    <location>
        <begin position="372"/>
        <end position="434"/>
    </location>
</feature>
<gene>
    <name evidence="3" type="ORF">ACFOWD_09930</name>
</gene>
<dbReference type="Gene3D" id="2.120.10.10">
    <property type="match status" value="2"/>
</dbReference>
<keyword evidence="1" id="KW-0732">Signal</keyword>
<evidence type="ECO:0000259" key="2">
    <source>
        <dbReference type="Pfam" id="PF18962"/>
    </source>
</evidence>
<name>A0ABV8RD64_9FLAO</name>
<dbReference type="RefSeq" id="WP_377410212.1">
    <property type="nucleotide sequence ID" value="NZ_JBHSCY010000002.1"/>
</dbReference>
<dbReference type="Proteomes" id="UP001595826">
    <property type="component" value="Unassembled WGS sequence"/>
</dbReference>
<dbReference type="InterPro" id="IPR002860">
    <property type="entry name" value="BNR_rpt"/>
</dbReference>
<dbReference type="CDD" id="cd15482">
    <property type="entry name" value="Sialidase_non-viral"/>
    <property type="match status" value="1"/>
</dbReference>
<sequence length="437" mass="48980">MKLKLFIISFLVAMLTYSQNWKNYQVNEKGKIVGSMVIGNLNDTIYASGNNGSSLFNSFIYSKDKGSTWSEPKGILTNDYGSIAQYVGVKDRVYASLKLPTSDYLYYYSKDNGNSWVLDTIGLPHFYGIKSRQKDAFILKKLGNDYIVAYNSLTVNAAYYKKIDDNSWKPLVTSSSKVNYGIVSVNNTWVSLNPSYLASSNEYITKSTDNGTTWQPIETTGLPNTMYGSILASNGTGRLFLGASISSITNKTAVFYSDDNGKTWQNTNAETLVPFENNRYIVDIFAVDNKVIITYNTGFNSPVLYLFSDTENPNFVLGDTSGLVNNTFAFANVSFSIDDSIYINHYNDLYSMDNQSLNTESFRNNISVVLSPNPVQHQLKVKSTEDFYWNLFSILGETVKSGKYKNNSDLLIDFSNLSKGIYIFSTNSGYSKKIIKK</sequence>
<reference evidence="4" key="1">
    <citation type="journal article" date="2019" name="Int. J. Syst. Evol. Microbiol.">
        <title>The Global Catalogue of Microorganisms (GCM) 10K type strain sequencing project: providing services to taxonomists for standard genome sequencing and annotation.</title>
        <authorList>
            <consortium name="The Broad Institute Genomics Platform"/>
            <consortium name="The Broad Institute Genome Sequencing Center for Infectious Disease"/>
            <person name="Wu L."/>
            <person name="Ma J."/>
        </authorList>
    </citation>
    <scope>NUCLEOTIDE SEQUENCE [LARGE SCALE GENOMIC DNA]</scope>
    <source>
        <strain evidence="4">CECT 8655</strain>
    </source>
</reference>
<comment type="caution">
    <text evidence="3">The sequence shown here is derived from an EMBL/GenBank/DDBJ whole genome shotgun (WGS) entry which is preliminary data.</text>
</comment>
<dbReference type="Pfam" id="PF18962">
    <property type="entry name" value="Por_Secre_tail"/>
    <property type="match status" value="1"/>
</dbReference>
<proteinExistence type="predicted"/>
<dbReference type="SUPFAM" id="SSF50939">
    <property type="entry name" value="Sialidases"/>
    <property type="match status" value="1"/>
</dbReference>
<dbReference type="Pfam" id="PF02012">
    <property type="entry name" value="BNR"/>
    <property type="match status" value="1"/>
</dbReference>
<dbReference type="NCBIfam" id="TIGR04183">
    <property type="entry name" value="Por_Secre_tail"/>
    <property type="match status" value="1"/>
</dbReference>
<organism evidence="3 4">
    <name type="scientific">Polaribacter marinivivus</name>
    <dbReference type="NCBI Taxonomy" id="1524260"/>
    <lineage>
        <taxon>Bacteria</taxon>
        <taxon>Pseudomonadati</taxon>
        <taxon>Bacteroidota</taxon>
        <taxon>Flavobacteriia</taxon>
        <taxon>Flavobacteriales</taxon>
        <taxon>Flavobacteriaceae</taxon>
    </lineage>
</organism>
<protein>
    <submittedName>
        <fullName evidence="3">T9SS type A sorting domain-containing protein</fullName>
    </submittedName>
</protein>
<dbReference type="InterPro" id="IPR026444">
    <property type="entry name" value="Secre_tail"/>
</dbReference>
<dbReference type="InterPro" id="IPR036278">
    <property type="entry name" value="Sialidase_sf"/>
</dbReference>
<evidence type="ECO:0000256" key="1">
    <source>
        <dbReference type="ARBA" id="ARBA00022729"/>
    </source>
</evidence>
<evidence type="ECO:0000313" key="3">
    <source>
        <dbReference type="EMBL" id="MFC4269224.1"/>
    </source>
</evidence>
<evidence type="ECO:0000313" key="4">
    <source>
        <dbReference type="Proteomes" id="UP001595826"/>
    </source>
</evidence>
<accession>A0ABV8RD64</accession>
<keyword evidence="4" id="KW-1185">Reference proteome</keyword>